<evidence type="ECO:0000313" key="2">
    <source>
        <dbReference type="EMBL" id="ETO28435.1"/>
    </source>
</evidence>
<dbReference type="Proteomes" id="UP000023152">
    <property type="component" value="Unassembled WGS sequence"/>
</dbReference>
<feature type="compositionally biased region" description="Polar residues" evidence="1">
    <location>
        <begin position="114"/>
        <end position="159"/>
    </location>
</feature>
<feature type="compositionally biased region" description="Polar residues" evidence="1">
    <location>
        <begin position="1"/>
        <end position="17"/>
    </location>
</feature>
<dbReference type="AlphaFoldDB" id="X6NQ82"/>
<dbReference type="EMBL" id="ASPP01006676">
    <property type="protein sequence ID" value="ETO28435.1"/>
    <property type="molecule type" value="Genomic_DNA"/>
</dbReference>
<sequence length="238" mass="26266">MSQPEVPQHLGSKNTAAAPQERTHAPQQSSVMLLSEKEIELLIENINTDEELLVRTTENENDNRENSNEATEVHKMTLSTKPSMDKIPIIHTGRDSTDISMTESTTATVSGQYAGVSSNASETHSNENQLPPVRSTVTQLDSPAQSRNGSNASNLTFDFSLTEEDASLKEEEVDSNDDPSSPRHNKKKNNISMRDLIIEMASDVGKEIRRAIVFCHKQFTTSEFVPKIFFFGGGGGRE</sequence>
<evidence type="ECO:0000256" key="1">
    <source>
        <dbReference type="SAM" id="MobiDB-lite"/>
    </source>
</evidence>
<reference evidence="2 3" key="1">
    <citation type="journal article" date="2013" name="Curr. Biol.">
        <title>The Genome of the Foraminiferan Reticulomyxa filosa.</title>
        <authorList>
            <person name="Glockner G."/>
            <person name="Hulsmann N."/>
            <person name="Schleicher M."/>
            <person name="Noegel A.A."/>
            <person name="Eichinger L."/>
            <person name="Gallinger C."/>
            <person name="Pawlowski J."/>
            <person name="Sierra R."/>
            <person name="Euteneuer U."/>
            <person name="Pillet L."/>
            <person name="Moustafa A."/>
            <person name="Platzer M."/>
            <person name="Groth M."/>
            <person name="Szafranski K."/>
            <person name="Schliwa M."/>
        </authorList>
    </citation>
    <scope>NUCLEOTIDE SEQUENCE [LARGE SCALE GENOMIC DNA]</scope>
</reference>
<organism evidence="2 3">
    <name type="scientific">Reticulomyxa filosa</name>
    <dbReference type="NCBI Taxonomy" id="46433"/>
    <lineage>
        <taxon>Eukaryota</taxon>
        <taxon>Sar</taxon>
        <taxon>Rhizaria</taxon>
        <taxon>Retaria</taxon>
        <taxon>Foraminifera</taxon>
        <taxon>Monothalamids</taxon>
        <taxon>Reticulomyxidae</taxon>
        <taxon>Reticulomyxa</taxon>
    </lineage>
</organism>
<proteinExistence type="predicted"/>
<comment type="caution">
    <text evidence="2">The sequence shown here is derived from an EMBL/GenBank/DDBJ whole genome shotgun (WGS) entry which is preliminary data.</text>
</comment>
<feature type="region of interest" description="Disordered" evidence="1">
    <location>
        <begin position="114"/>
        <end position="189"/>
    </location>
</feature>
<feature type="region of interest" description="Disordered" evidence="1">
    <location>
        <begin position="1"/>
        <end position="31"/>
    </location>
</feature>
<gene>
    <name evidence="2" type="ORF">RFI_08695</name>
</gene>
<accession>X6NQ82</accession>
<protein>
    <submittedName>
        <fullName evidence="2">Uncharacterized protein</fullName>
    </submittedName>
</protein>
<evidence type="ECO:0000313" key="3">
    <source>
        <dbReference type="Proteomes" id="UP000023152"/>
    </source>
</evidence>
<keyword evidence="3" id="KW-1185">Reference proteome</keyword>
<feature type="compositionally biased region" description="Acidic residues" evidence="1">
    <location>
        <begin position="161"/>
        <end position="177"/>
    </location>
</feature>
<name>X6NQ82_RETFI</name>